<keyword evidence="5" id="KW-0813">Transport</keyword>
<keyword evidence="7" id="KW-0479">Metal-binding</keyword>
<comment type="subunit">
    <text evidence="15">Component of the PEX2-PEX10-PEX12 retrotranslocation channel, composed of PEX2, PEX10 and PEX12.</text>
</comment>
<proteinExistence type="inferred from homology"/>
<feature type="region of interest" description="Disordered" evidence="16">
    <location>
        <begin position="384"/>
        <end position="429"/>
    </location>
</feature>
<evidence type="ECO:0000256" key="8">
    <source>
        <dbReference type="ARBA" id="ARBA00022771"/>
    </source>
</evidence>
<dbReference type="GO" id="GO:0008270">
    <property type="term" value="F:zinc ion binding"/>
    <property type="evidence" value="ECO:0007669"/>
    <property type="project" value="UniProtKB-KW"/>
</dbReference>
<comment type="subcellular location">
    <subcellularLocation>
        <location evidence="1">Peroxisome membrane</location>
        <topology evidence="1">Multi-pass membrane protein</topology>
    </subcellularLocation>
</comment>
<evidence type="ECO:0000256" key="6">
    <source>
        <dbReference type="ARBA" id="ARBA00022692"/>
    </source>
</evidence>
<comment type="similarity">
    <text evidence="3">Belongs to the pex2/pex10/pex12 family.</text>
</comment>
<evidence type="ECO:0000259" key="17">
    <source>
        <dbReference type="Pfam" id="PF04757"/>
    </source>
</evidence>
<dbReference type="SUPFAM" id="SSF57850">
    <property type="entry name" value="RING/U-box"/>
    <property type="match status" value="1"/>
</dbReference>
<evidence type="ECO:0000313" key="19">
    <source>
        <dbReference type="Proteomes" id="UP000094285"/>
    </source>
</evidence>
<evidence type="ECO:0000256" key="12">
    <source>
        <dbReference type="ARBA" id="ARBA00023136"/>
    </source>
</evidence>
<name>A0A1E4SJU0_9ASCO</name>
<accession>A0A1E4SJU0</accession>
<feature type="compositionally biased region" description="Acidic residues" evidence="16">
    <location>
        <begin position="394"/>
        <end position="417"/>
    </location>
</feature>
<protein>
    <recommendedName>
        <fullName evidence="4">Peroxisome assembly protein 12</fullName>
    </recommendedName>
    <alternativeName>
        <fullName evidence="14">Peroxin-12</fullName>
    </alternativeName>
</protein>
<evidence type="ECO:0000256" key="3">
    <source>
        <dbReference type="ARBA" id="ARBA00008704"/>
    </source>
</evidence>
<dbReference type="InterPro" id="IPR017375">
    <property type="entry name" value="PEX12"/>
</dbReference>
<dbReference type="OrthoDB" id="107372at2759"/>
<gene>
    <name evidence="18" type="ORF">CANTADRAFT_49460</name>
</gene>
<evidence type="ECO:0000256" key="7">
    <source>
        <dbReference type="ARBA" id="ARBA00022723"/>
    </source>
</evidence>
<dbReference type="GO" id="GO:0016562">
    <property type="term" value="P:protein import into peroxisome matrix, receptor recycling"/>
    <property type="evidence" value="ECO:0007669"/>
    <property type="project" value="UniProtKB-ARBA"/>
</dbReference>
<dbReference type="GO" id="GO:0005778">
    <property type="term" value="C:peroxisomal membrane"/>
    <property type="evidence" value="ECO:0007669"/>
    <property type="project" value="UniProtKB-SubCell"/>
</dbReference>
<feature type="domain" description="Pex N-terminal" evidence="17">
    <location>
        <begin position="27"/>
        <end position="294"/>
    </location>
</feature>
<comment type="pathway">
    <text evidence="2">Protein modification; protein ubiquitination.</text>
</comment>
<evidence type="ECO:0000256" key="16">
    <source>
        <dbReference type="SAM" id="MobiDB-lite"/>
    </source>
</evidence>
<feature type="compositionally biased region" description="Basic and acidic residues" evidence="16">
    <location>
        <begin position="384"/>
        <end position="393"/>
    </location>
</feature>
<keyword evidence="13" id="KW-0576">Peroxisome</keyword>
<dbReference type="GO" id="GO:1990429">
    <property type="term" value="C:peroxisomal importomer complex"/>
    <property type="evidence" value="ECO:0007669"/>
    <property type="project" value="TreeGrafter"/>
</dbReference>
<dbReference type="GO" id="GO:0006513">
    <property type="term" value="P:protein monoubiquitination"/>
    <property type="evidence" value="ECO:0007669"/>
    <property type="project" value="TreeGrafter"/>
</dbReference>
<keyword evidence="6" id="KW-0812">Transmembrane</keyword>
<sequence length="468" mass="53922">MEYYSSLDASQLDSETPTLFELISAGQLESLLSPSLRYILVHYASKYPYYLLRVNNHFDELNLAFRSFVEWYFFKYWQGSFTENFYGLKRVNQTPISDSKYNSGKLTQLVPSMIEERRALTGFQKAVSIFEVTGVAYISEKLEYLHETWYTKFITNQLNPSEGNTNEENLKINLKRIYVQVFPYLQSTYRAGNLITTLMYLSGKTKSPTLLTYLFNINYSRLNLYDYSKNEPSVSSKSKTKINKVSPPTTLDYIIRLLTKNFTRPSWKVIKFLLGTFFPVAIFSLKFLEWWNNSGFSSKLLKNQGNVLDFTLPPPSTLAKALRDSRGAQSEKSVTNKVYRSGKTCPLCKNELTNPAIIETGYVFDYSCIYNYLEKSHILVSEKASRKSDSAKQDDDDDDDDDEDVDEDDEDDGEDEKGEAGTSKEVEKISYDINKGGRCPITGRKLLGCKWNAIKEEWDIEGIRRLIF</sequence>
<dbReference type="EMBL" id="KV453911">
    <property type="protein sequence ID" value="ODV79702.1"/>
    <property type="molecule type" value="Genomic_DNA"/>
</dbReference>
<keyword evidence="8" id="KW-0863">Zinc-finger</keyword>
<evidence type="ECO:0000313" key="18">
    <source>
        <dbReference type="EMBL" id="ODV79702.1"/>
    </source>
</evidence>
<keyword evidence="9" id="KW-0862">Zinc</keyword>
<evidence type="ECO:0000256" key="14">
    <source>
        <dbReference type="ARBA" id="ARBA00029692"/>
    </source>
</evidence>
<dbReference type="PANTHER" id="PTHR12888">
    <property type="entry name" value="PEROXISOME ASSEMBLY PROTEIN 12 PEROXIN-12"/>
    <property type="match status" value="1"/>
</dbReference>
<evidence type="ECO:0000256" key="5">
    <source>
        <dbReference type="ARBA" id="ARBA00022448"/>
    </source>
</evidence>
<evidence type="ECO:0000256" key="10">
    <source>
        <dbReference type="ARBA" id="ARBA00022927"/>
    </source>
</evidence>
<dbReference type="Gene3D" id="3.30.40.10">
    <property type="entry name" value="Zinc/RING finger domain, C3HC4 (zinc finger)"/>
    <property type="match status" value="1"/>
</dbReference>
<reference evidence="19" key="1">
    <citation type="submission" date="2016-05" db="EMBL/GenBank/DDBJ databases">
        <title>Comparative genomics of biotechnologically important yeasts.</title>
        <authorList>
            <consortium name="DOE Joint Genome Institute"/>
            <person name="Riley R."/>
            <person name="Haridas S."/>
            <person name="Wolfe K.H."/>
            <person name="Lopes M.R."/>
            <person name="Hittinger C.T."/>
            <person name="Goker M."/>
            <person name="Salamov A."/>
            <person name="Wisecaver J."/>
            <person name="Long T.M."/>
            <person name="Aerts A.L."/>
            <person name="Barry K."/>
            <person name="Choi C."/>
            <person name="Clum A."/>
            <person name="Coughlan A.Y."/>
            <person name="Deshpande S."/>
            <person name="Douglass A.P."/>
            <person name="Hanson S.J."/>
            <person name="Klenk H.-P."/>
            <person name="Labutti K."/>
            <person name="Lapidus A."/>
            <person name="Lindquist E."/>
            <person name="Lipzen A."/>
            <person name="Meier-Kolthoff J.P."/>
            <person name="Ohm R.A."/>
            <person name="Otillar R.P."/>
            <person name="Pangilinan J."/>
            <person name="Peng Y."/>
            <person name="Rokas A."/>
            <person name="Rosa C.A."/>
            <person name="Scheuner C."/>
            <person name="Sibirny A.A."/>
            <person name="Slot J.C."/>
            <person name="Stielow J.B."/>
            <person name="Sun H."/>
            <person name="Kurtzman C.P."/>
            <person name="Blackwell M."/>
            <person name="Grigoriev I.V."/>
            <person name="Jeffries T.W."/>
        </authorList>
    </citation>
    <scope>NUCLEOTIDE SEQUENCE [LARGE SCALE GENOMIC DNA]</scope>
    <source>
        <strain evidence="19">NRRL Y-17324</strain>
    </source>
</reference>
<keyword evidence="19" id="KW-1185">Reference proteome</keyword>
<keyword evidence="10" id="KW-0653">Protein transport</keyword>
<evidence type="ECO:0000256" key="2">
    <source>
        <dbReference type="ARBA" id="ARBA00004906"/>
    </source>
</evidence>
<keyword evidence="12" id="KW-0472">Membrane</keyword>
<evidence type="ECO:0000256" key="1">
    <source>
        <dbReference type="ARBA" id="ARBA00004585"/>
    </source>
</evidence>
<evidence type="ECO:0000256" key="15">
    <source>
        <dbReference type="ARBA" id="ARBA00034505"/>
    </source>
</evidence>
<dbReference type="InterPro" id="IPR013083">
    <property type="entry name" value="Znf_RING/FYVE/PHD"/>
</dbReference>
<dbReference type="AlphaFoldDB" id="A0A1E4SJU0"/>
<evidence type="ECO:0000256" key="11">
    <source>
        <dbReference type="ARBA" id="ARBA00022989"/>
    </source>
</evidence>
<dbReference type="Pfam" id="PF04757">
    <property type="entry name" value="Pex2_Pex12"/>
    <property type="match status" value="1"/>
</dbReference>
<evidence type="ECO:0000256" key="4">
    <source>
        <dbReference type="ARBA" id="ARBA00018980"/>
    </source>
</evidence>
<feature type="compositionally biased region" description="Basic and acidic residues" evidence="16">
    <location>
        <begin position="418"/>
        <end position="429"/>
    </location>
</feature>
<evidence type="ECO:0000256" key="9">
    <source>
        <dbReference type="ARBA" id="ARBA00022833"/>
    </source>
</evidence>
<dbReference type="InterPro" id="IPR006845">
    <property type="entry name" value="Pex_N"/>
</dbReference>
<dbReference type="GeneID" id="30983846"/>
<dbReference type="GO" id="GO:0004842">
    <property type="term" value="F:ubiquitin-protein transferase activity"/>
    <property type="evidence" value="ECO:0007669"/>
    <property type="project" value="TreeGrafter"/>
</dbReference>
<dbReference type="Proteomes" id="UP000094285">
    <property type="component" value="Unassembled WGS sequence"/>
</dbReference>
<keyword evidence="11" id="KW-1133">Transmembrane helix</keyword>
<dbReference type="RefSeq" id="XP_020064824.1">
    <property type="nucleotide sequence ID" value="XM_020209710.1"/>
</dbReference>
<dbReference type="STRING" id="984487.A0A1E4SJU0"/>
<organism evidence="18 19">
    <name type="scientific">Suhomyces tanzawaensis NRRL Y-17324</name>
    <dbReference type="NCBI Taxonomy" id="984487"/>
    <lineage>
        <taxon>Eukaryota</taxon>
        <taxon>Fungi</taxon>
        <taxon>Dikarya</taxon>
        <taxon>Ascomycota</taxon>
        <taxon>Saccharomycotina</taxon>
        <taxon>Pichiomycetes</taxon>
        <taxon>Debaryomycetaceae</taxon>
        <taxon>Suhomyces</taxon>
    </lineage>
</organism>
<dbReference type="PANTHER" id="PTHR12888:SF0">
    <property type="entry name" value="PEROXISOME ASSEMBLY PROTEIN 12"/>
    <property type="match status" value="1"/>
</dbReference>
<evidence type="ECO:0000256" key="13">
    <source>
        <dbReference type="ARBA" id="ARBA00023140"/>
    </source>
</evidence>